<evidence type="ECO:0000313" key="1">
    <source>
        <dbReference type="EMBL" id="RAI93882.1"/>
    </source>
</evidence>
<evidence type="ECO:0000313" key="2">
    <source>
        <dbReference type="Proteomes" id="UP000249610"/>
    </source>
</evidence>
<sequence>MKHSGGRLIGLFGLYFITLIYTNAQTDQNVQPVFEPVSLSTPVYIQPFDLNESFDGIIQLITQDPQSDLNGYELKWSIEKIDAWNGTQTLFTNRKAVGKNDIGLRNEVALDLPANWTAGDLLNLSLLDTNAVVLYSISEPIRKPKEGNQSYFKQRSVLDNQRIRVRESTLDFQVVVGETLYIFGKEYGNLQLVKIGMRFINFSQNIEVGHFSSAVQKLTWKRLKDGAIQIKSTYQANSNVLTWTVFPNGELKMEISSLESIADLEGIEFSFPAEKVEKTQWIGEGSHELSEVGTFGLWRTNPEELLAESTIDSRLKVALGIHALLLDTDEGSIEVRSETPNIFLRLDRVEEKFDTMENGSLLDSASAINFHFNIQNEYSQYYSLSETRAPIDVKTSEETPPHMVLLMRFN</sequence>
<keyword evidence="2" id="KW-1185">Reference proteome</keyword>
<accession>A0A327PRV8</accession>
<proteinExistence type="predicted"/>
<dbReference type="AlphaFoldDB" id="A0A327PRV8"/>
<dbReference type="OrthoDB" id="857501at2"/>
<dbReference type="RefSeq" id="WP_111610225.1">
    <property type="nucleotide sequence ID" value="NZ_QLLK01000002.1"/>
</dbReference>
<dbReference type="Proteomes" id="UP000249610">
    <property type="component" value="Unassembled WGS sequence"/>
</dbReference>
<comment type="caution">
    <text evidence="1">The sequence shown here is derived from an EMBL/GenBank/DDBJ whole genome shotgun (WGS) entry which is preliminary data.</text>
</comment>
<gene>
    <name evidence="1" type="ORF">LV83_00788</name>
</gene>
<dbReference type="EMBL" id="QLLK01000002">
    <property type="protein sequence ID" value="RAI93882.1"/>
    <property type="molecule type" value="Genomic_DNA"/>
</dbReference>
<name>A0A327PRV8_9BACT</name>
<protein>
    <submittedName>
        <fullName evidence="1">Uncharacterized protein</fullName>
    </submittedName>
</protein>
<organism evidence="1 2">
    <name type="scientific">Algoriphagus yeomjeoni</name>
    <dbReference type="NCBI Taxonomy" id="291403"/>
    <lineage>
        <taxon>Bacteria</taxon>
        <taxon>Pseudomonadati</taxon>
        <taxon>Bacteroidota</taxon>
        <taxon>Cytophagia</taxon>
        <taxon>Cytophagales</taxon>
        <taxon>Cyclobacteriaceae</taxon>
        <taxon>Algoriphagus</taxon>
    </lineage>
</organism>
<reference evidence="1 2" key="1">
    <citation type="submission" date="2018-06" db="EMBL/GenBank/DDBJ databases">
        <title>Genomic Encyclopedia of Archaeal and Bacterial Type Strains, Phase II (KMG-II): from individual species to whole genera.</title>
        <authorList>
            <person name="Goeker M."/>
        </authorList>
    </citation>
    <scope>NUCLEOTIDE SEQUENCE [LARGE SCALE GENOMIC DNA]</scope>
    <source>
        <strain evidence="1 2">DSM 23446</strain>
    </source>
</reference>